<evidence type="ECO:0000313" key="2">
    <source>
        <dbReference type="Proteomes" id="UP000271554"/>
    </source>
</evidence>
<evidence type="ECO:0000313" key="1">
    <source>
        <dbReference type="EMBL" id="AYG85167.1"/>
    </source>
</evidence>
<sequence length="40" mass="4575">MPTMVGKVTQERYDQLVAESTNLVETERDTPFQTRACIES</sequence>
<keyword evidence="2" id="KW-1185">Reference proteome</keyword>
<organism evidence="1 2">
    <name type="scientific">Streptomyces hundungensis</name>
    <dbReference type="NCBI Taxonomy" id="1077946"/>
    <lineage>
        <taxon>Bacteria</taxon>
        <taxon>Bacillati</taxon>
        <taxon>Actinomycetota</taxon>
        <taxon>Actinomycetes</taxon>
        <taxon>Kitasatosporales</taxon>
        <taxon>Streptomycetaceae</taxon>
        <taxon>Streptomyces</taxon>
    </lineage>
</organism>
<dbReference type="Proteomes" id="UP000271554">
    <property type="component" value="Chromosome"/>
</dbReference>
<dbReference type="KEGG" id="shun:DWB77_07384"/>
<name>A0A387HT41_9ACTN</name>
<gene>
    <name evidence="1" type="ORF">DWB77_07384</name>
</gene>
<proteinExistence type="predicted"/>
<protein>
    <submittedName>
        <fullName evidence="1">Uncharacterized protein</fullName>
    </submittedName>
</protein>
<reference evidence="1 2" key="1">
    <citation type="submission" date="2018-10" db="EMBL/GenBank/DDBJ databases">
        <title>Relationship between Morphology and Antimicrobial Activity in Streptomyces.</title>
        <authorList>
            <person name="Kang H.J."/>
            <person name="Kim S.B."/>
        </authorList>
    </citation>
    <scope>NUCLEOTIDE SEQUENCE [LARGE SCALE GENOMIC DNA]</scope>
    <source>
        <strain evidence="1 2">BH38</strain>
    </source>
</reference>
<dbReference type="AlphaFoldDB" id="A0A387HT41"/>
<accession>A0A387HT41</accession>
<dbReference type="RefSeq" id="WP_281280074.1">
    <property type="nucleotide sequence ID" value="NZ_CP032698.1"/>
</dbReference>
<dbReference type="EMBL" id="CP032698">
    <property type="protein sequence ID" value="AYG85167.1"/>
    <property type="molecule type" value="Genomic_DNA"/>
</dbReference>